<dbReference type="GO" id="GO:0007165">
    <property type="term" value="P:signal transduction"/>
    <property type="evidence" value="ECO:0007669"/>
    <property type="project" value="TreeGrafter"/>
</dbReference>
<dbReference type="InterPro" id="IPR020992">
    <property type="entry name" value="Tail_Prtase_C"/>
</dbReference>
<dbReference type="InterPro" id="IPR036034">
    <property type="entry name" value="PDZ_sf"/>
</dbReference>
<dbReference type="PANTHER" id="PTHR32060">
    <property type="entry name" value="TAIL-SPECIFIC PROTEASE"/>
    <property type="match status" value="1"/>
</dbReference>
<dbReference type="Pfam" id="PF00595">
    <property type="entry name" value="PDZ"/>
    <property type="match status" value="1"/>
</dbReference>
<evidence type="ECO:0000256" key="6">
    <source>
        <dbReference type="SAM" id="SignalP"/>
    </source>
</evidence>
<dbReference type="SMART" id="SM00245">
    <property type="entry name" value="TSPc"/>
    <property type="match status" value="1"/>
</dbReference>
<comment type="similarity">
    <text evidence="1 5">Belongs to the peptidase S41A family.</text>
</comment>
<accession>A0A9W6B776</accession>
<dbReference type="SUPFAM" id="SSF50156">
    <property type="entry name" value="PDZ domain-like"/>
    <property type="match status" value="1"/>
</dbReference>
<organism evidence="8 9">
    <name type="scientific">Neptunitalea chrysea</name>
    <dbReference type="NCBI Taxonomy" id="1647581"/>
    <lineage>
        <taxon>Bacteria</taxon>
        <taxon>Pseudomonadati</taxon>
        <taxon>Bacteroidota</taxon>
        <taxon>Flavobacteriia</taxon>
        <taxon>Flavobacteriales</taxon>
        <taxon>Flavobacteriaceae</taxon>
        <taxon>Neptunitalea</taxon>
    </lineage>
</organism>
<dbReference type="AlphaFoldDB" id="A0A9W6B776"/>
<protein>
    <submittedName>
        <fullName evidence="8">Tail-specific protease</fullName>
    </submittedName>
</protein>
<dbReference type="Gene3D" id="3.90.226.10">
    <property type="entry name" value="2-enoyl-CoA Hydratase, Chain A, domain 1"/>
    <property type="match status" value="1"/>
</dbReference>
<evidence type="ECO:0000313" key="8">
    <source>
        <dbReference type="EMBL" id="GLB53801.1"/>
    </source>
</evidence>
<feature type="chain" id="PRO_5040784856" evidence="6">
    <location>
        <begin position="34"/>
        <end position="735"/>
    </location>
</feature>
<dbReference type="PANTHER" id="PTHR32060:SF22">
    <property type="entry name" value="CARBOXYL-TERMINAL-PROCESSING PEPTIDASE 3, CHLOROPLASTIC"/>
    <property type="match status" value="1"/>
</dbReference>
<dbReference type="GO" id="GO:0030288">
    <property type="term" value="C:outer membrane-bounded periplasmic space"/>
    <property type="evidence" value="ECO:0007669"/>
    <property type="project" value="TreeGrafter"/>
</dbReference>
<dbReference type="Pfam" id="PF03572">
    <property type="entry name" value="Peptidase_S41"/>
    <property type="match status" value="1"/>
</dbReference>
<dbReference type="InterPro" id="IPR029045">
    <property type="entry name" value="ClpP/crotonase-like_dom_sf"/>
</dbReference>
<dbReference type="Gene3D" id="2.30.42.10">
    <property type="match status" value="1"/>
</dbReference>
<dbReference type="SMART" id="SM00228">
    <property type="entry name" value="PDZ"/>
    <property type="match status" value="1"/>
</dbReference>
<sequence>MLDFKNRIYGMMKKNLYYLLLAVLISAASCSFTATKFDTDSTDKDQVLLDLITYILTRTHYDPKDINDQFSEDVYDTHIMNLDPQKRYFLQSDIEEFSQYRDLIDDQLKNRNIDFFNLTNERLLQRMEEAKSFYKEVLAKPFDFTVNEDINVDFDNIPYAKNKKELKEHWRKLLKFSTIVGYISRMEDKKAALKAISEKTAKDLDEITIKNAGKTAAQNEEEARAATLKNLNEYFDVISDMQRKDWFTMYLNVIIEEFDPHSFYFAPEDKEKFDTRMSGKFEGIGARLQKKRDNISIVEVISGGPVWKDKLLEVGDEILKVAQGDETPVDIVGMRINDAVKLIKGPKGTEVRLTVKRVDGSIEVVPIIRDEVMLEESYAKTALIEKNGRRFGIVNLPQFYVDFDDYKNSRNAASDMAKEIERLKKEGMEGLVIDLRDNGGGSLQTAIDMAGLFIKKGPVVQVKSADGQREVYKDTDASIEWNGPLVILVNELSASASEILAAAMQDYERAIIIGSKQTYGKGTVQRFFDLNKYIENKTFGEMGALKVTFQKFYRINGESTQLEGVKSDVVVPDRYSYIEIGEKDQHNPLPYDKIAKATYEVWDGYIDYDETIANSKKRMANNTQLQLIDANAKWLKEQQEDYEFPLNAEAYENEIDIDKAFAKQFDVLKEYKSDLTFSALPYEVAEFKNDSELKEKRTRWYKSMTKDVYIDEAVNVLEDLHMSVGKKNKMAKNQQ</sequence>
<evidence type="ECO:0000259" key="7">
    <source>
        <dbReference type="PROSITE" id="PS50106"/>
    </source>
</evidence>
<evidence type="ECO:0000256" key="4">
    <source>
        <dbReference type="ARBA" id="ARBA00022825"/>
    </source>
</evidence>
<dbReference type="InterPro" id="IPR004447">
    <property type="entry name" value="Peptidase_S41A"/>
</dbReference>
<keyword evidence="3 5" id="KW-0378">Hydrolase</keyword>
<dbReference type="PROSITE" id="PS51257">
    <property type="entry name" value="PROKAR_LIPOPROTEIN"/>
    <property type="match status" value="1"/>
</dbReference>
<dbReference type="GO" id="GO:0008236">
    <property type="term" value="F:serine-type peptidase activity"/>
    <property type="evidence" value="ECO:0007669"/>
    <property type="project" value="UniProtKB-KW"/>
</dbReference>
<evidence type="ECO:0000256" key="2">
    <source>
        <dbReference type="ARBA" id="ARBA00022670"/>
    </source>
</evidence>
<evidence type="ECO:0000256" key="1">
    <source>
        <dbReference type="ARBA" id="ARBA00009179"/>
    </source>
</evidence>
<keyword evidence="9" id="KW-1185">Reference proteome</keyword>
<feature type="signal peptide" evidence="6">
    <location>
        <begin position="1"/>
        <end position="33"/>
    </location>
</feature>
<keyword evidence="6" id="KW-0732">Signal</keyword>
<dbReference type="PROSITE" id="PS50106">
    <property type="entry name" value="PDZ"/>
    <property type="match status" value="1"/>
</dbReference>
<feature type="domain" description="PDZ" evidence="7">
    <location>
        <begin position="278"/>
        <end position="344"/>
    </location>
</feature>
<dbReference type="CDD" id="cd06782">
    <property type="entry name" value="cpPDZ_CPP-like"/>
    <property type="match status" value="1"/>
</dbReference>
<dbReference type="GO" id="GO:0004175">
    <property type="term" value="F:endopeptidase activity"/>
    <property type="evidence" value="ECO:0007669"/>
    <property type="project" value="TreeGrafter"/>
</dbReference>
<dbReference type="Proteomes" id="UP001143545">
    <property type="component" value="Unassembled WGS sequence"/>
</dbReference>
<dbReference type="GO" id="GO:0006508">
    <property type="term" value="P:proteolysis"/>
    <property type="evidence" value="ECO:0007669"/>
    <property type="project" value="UniProtKB-KW"/>
</dbReference>
<keyword evidence="2 5" id="KW-0645">Protease</keyword>
<dbReference type="Pfam" id="PF11818">
    <property type="entry name" value="DUF3340"/>
    <property type="match status" value="1"/>
</dbReference>
<keyword evidence="4 5" id="KW-0720">Serine protease</keyword>
<name>A0A9W6B776_9FLAO</name>
<evidence type="ECO:0000313" key="9">
    <source>
        <dbReference type="Proteomes" id="UP001143545"/>
    </source>
</evidence>
<reference evidence="8" key="1">
    <citation type="submission" date="2022-07" db="EMBL/GenBank/DDBJ databases">
        <title>Taxonomy of Novel Oxalotrophic and Methylotrophic Bacteria.</title>
        <authorList>
            <person name="Sahin N."/>
            <person name="Tani A."/>
        </authorList>
    </citation>
    <scope>NUCLEOTIDE SEQUENCE</scope>
    <source>
        <strain evidence="8">AM327</strain>
    </source>
</reference>
<dbReference type="InterPro" id="IPR040573">
    <property type="entry name" value="TSP_N"/>
</dbReference>
<dbReference type="NCBIfam" id="TIGR00225">
    <property type="entry name" value="prc"/>
    <property type="match status" value="1"/>
</dbReference>
<dbReference type="CDD" id="cd07560">
    <property type="entry name" value="Peptidase_S41_CPP"/>
    <property type="match status" value="1"/>
</dbReference>
<dbReference type="InterPro" id="IPR001478">
    <property type="entry name" value="PDZ"/>
</dbReference>
<dbReference type="SUPFAM" id="SSF52096">
    <property type="entry name" value="ClpP/crotonase"/>
    <property type="match status" value="1"/>
</dbReference>
<proteinExistence type="inferred from homology"/>
<comment type="caution">
    <text evidence="8">The sequence shown here is derived from an EMBL/GenBank/DDBJ whole genome shotgun (WGS) entry which is preliminary data.</text>
</comment>
<evidence type="ECO:0000256" key="3">
    <source>
        <dbReference type="ARBA" id="ARBA00022801"/>
    </source>
</evidence>
<dbReference type="Pfam" id="PF17804">
    <property type="entry name" value="TSP_NTD"/>
    <property type="match status" value="1"/>
</dbReference>
<dbReference type="InterPro" id="IPR005151">
    <property type="entry name" value="Tail-specific_protease"/>
</dbReference>
<evidence type="ECO:0000256" key="5">
    <source>
        <dbReference type="RuleBase" id="RU004404"/>
    </source>
</evidence>
<gene>
    <name evidence="8" type="ORF">NBRC110019_28420</name>
</gene>
<dbReference type="EMBL" id="BRVP01000024">
    <property type="protein sequence ID" value="GLB53801.1"/>
    <property type="molecule type" value="Genomic_DNA"/>
</dbReference>